<dbReference type="GO" id="GO:0030288">
    <property type="term" value="C:outer membrane-bounded periplasmic space"/>
    <property type="evidence" value="ECO:0007669"/>
    <property type="project" value="TreeGrafter"/>
</dbReference>
<dbReference type="InterPro" id="IPR013693">
    <property type="entry name" value="SpoIID/LytB_N"/>
</dbReference>
<dbReference type="PANTHER" id="PTHR30032">
    <property type="entry name" value="N-ACETYLMURAMOYL-L-ALANINE AMIDASE-RELATED"/>
    <property type="match status" value="1"/>
</dbReference>
<reference evidence="2" key="2">
    <citation type="journal article" date="2021" name="PeerJ">
        <title>Extensive microbial diversity within the chicken gut microbiome revealed by metagenomics and culture.</title>
        <authorList>
            <person name="Gilroy R."/>
            <person name="Ravi A."/>
            <person name="Getino M."/>
            <person name="Pursley I."/>
            <person name="Horton D.L."/>
            <person name="Alikhan N.F."/>
            <person name="Baker D."/>
            <person name="Gharbi K."/>
            <person name="Hall N."/>
            <person name="Watson M."/>
            <person name="Adriaenssens E.M."/>
            <person name="Foster-Nyarko E."/>
            <person name="Jarju S."/>
            <person name="Secka A."/>
            <person name="Antonio M."/>
            <person name="Oren A."/>
            <person name="Chaudhuri R.R."/>
            <person name="La Ragione R."/>
            <person name="Hildebrand F."/>
            <person name="Pallen M.J."/>
        </authorList>
    </citation>
    <scope>NUCLEOTIDE SEQUENCE</scope>
    <source>
        <strain evidence="2">CHK195-15760</strain>
    </source>
</reference>
<evidence type="ECO:0000313" key="3">
    <source>
        <dbReference type="Proteomes" id="UP000824093"/>
    </source>
</evidence>
<dbReference type="InterPro" id="IPR014225">
    <property type="entry name" value="Spore_II_D_firmicutes"/>
</dbReference>
<name>A0A9D1M0T1_9FIRM</name>
<protein>
    <submittedName>
        <fullName evidence="2">Stage II sporulation protein D</fullName>
    </submittedName>
</protein>
<dbReference type="PANTHER" id="PTHR30032:SF4">
    <property type="entry name" value="AMIDASE ENHANCER"/>
    <property type="match status" value="1"/>
</dbReference>
<dbReference type="InterPro" id="IPR013486">
    <property type="entry name" value="SpoIID/LytB"/>
</dbReference>
<reference evidence="2" key="1">
    <citation type="submission" date="2020-10" db="EMBL/GenBank/DDBJ databases">
        <authorList>
            <person name="Gilroy R."/>
        </authorList>
    </citation>
    <scope>NUCLEOTIDE SEQUENCE</scope>
    <source>
        <strain evidence="2">CHK195-15760</strain>
    </source>
</reference>
<feature type="domain" description="Sporulation stage II protein D amidase enhancer LytB N-terminal" evidence="1">
    <location>
        <begin position="72"/>
        <end position="173"/>
    </location>
</feature>
<dbReference type="NCBIfam" id="TIGR02669">
    <property type="entry name" value="SpoIID_LytB"/>
    <property type="match status" value="1"/>
</dbReference>
<dbReference type="Pfam" id="PF08486">
    <property type="entry name" value="SpoIID"/>
    <property type="match status" value="1"/>
</dbReference>
<gene>
    <name evidence="2" type="primary">spoIID</name>
    <name evidence="2" type="ORF">IAB70_02890</name>
</gene>
<dbReference type="Proteomes" id="UP000824093">
    <property type="component" value="Unassembled WGS sequence"/>
</dbReference>
<dbReference type="EMBL" id="DVNH01000021">
    <property type="protein sequence ID" value="HIU51556.1"/>
    <property type="molecule type" value="Genomic_DNA"/>
</dbReference>
<evidence type="ECO:0000313" key="2">
    <source>
        <dbReference type="EMBL" id="HIU51556.1"/>
    </source>
</evidence>
<organism evidence="2 3">
    <name type="scientific">Candidatus Merdicola faecigallinarum</name>
    <dbReference type="NCBI Taxonomy" id="2840862"/>
    <lineage>
        <taxon>Bacteria</taxon>
        <taxon>Bacillati</taxon>
        <taxon>Bacillota</taxon>
        <taxon>Clostridia</taxon>
        <taxon>Candidatus Merdicola</taxon>
    </lineage>
</organism>
<accession>A0A9D1M0T1</accession>
<dbReference type="InterPro" id="IPR051922">
    <property type="entry name" value="Bact_Sporulation_Assoc"/>
</dbReference>
<proteinExistence type="predicted"/>
<dbReference type="AlphaFoldDB" id="A0A9D1M0T1"/>
<comment type="caution">
    <text evidence="2">The sequence shown here is derived from an EMBL/GenBank/DDBJ whole genome shotgun (WGS) entry which is preliminary data.</text>
</comment>
<sequence length="341" mass="38793">MKKIIGYIILLVLVCFLIPILGVKRFENLAVASNTLVENQIIEKSTQQKGELEEKQEKSEKQDRKITLLHYKTNQVEEISLDTYLYGVVSSEMPATFELEALKAQAVVARTYTMYKVNHRKHDNADICDNSACCQAWITKEDRMARWEEEVREQNWNKIVEAVDSTHGKIITYENEPINAFFHSNSGGMTEIPINVWGGSGYPYLQAVQTAGEEGYEQYYSEVTVTRSELENKIREKHSDFQIDWNASDCIKVLEYTQSNRVKTLKVGNLNLSGVEIRTLIGLKSANFEIEMSGNNIKFKVKGYGHGIGMSQTGADSMAKSGSNYEEIIKHFYQGIEIKDL</sequence>
<dbReference type="NCBIfam" id="TIGR02870">
    <property type="entry name" value="spore_II_D"/>
    <property type="match status" value="1"/>
</dbReference>
<evidence type="ECO:0000259" key="1">
    <source>
        <dbReference type="Pfam" id="PF08486"/>
    </source>
</evidence>
<dbReference type="GO" id="GO:0030435">
    <property type="term" value="P:sporulation resulting in formation of a cellular spore"/>
    <property type="evidence" value="ECO:0007669"/>
    <property type="project" value="InterPro"/>
</dbReference>